<evidence type="ECO:0000313" key="1">
    <source>
        <dbReference type="EMBL" id="SDD94219.1"/>
    </source>
</evidence>
<dbReference type="EMBL" id="FMZX01000015">
    <property type="protein sequence ID" value="SDD94219.1"/>
    <property type="molecule type" value="Genomic_DNA"/>
</dbReference>
<gene>
    <name evidence="1" type="ORF">SAMN04487779_101518</name>
</gene>
<organism evidence="1 2">
    <name type="scientific">Belnapia rosea</name>
    <dbReference type="NCBI Taxonomy" id="938405"/>
    <lineage>
        <taxon>Bacteria</taxon>
        <taxon>Pseudomonadati</taxon>
        <taxon>Pseudomonadota</taxon>
        <taxon>Alphaproteobacteria</taxon>
        <taxon>Acetobacterales</taxon>
        <taxon>Roseomonadaceae</taxon>
        <taxon>Belnapia</taxon>
    </lineage>
</organism>
<protein>
    <submittedName>
        <fullName evidence="1">Uncharacterized protein</fullName>
    </submittedName>
</protein>
<dbReference type="AlphaFoldDB" id="A0A1G6YUZ0"/>
<dbReference type="Proteomes" id="UP000198925">
    <property type="component" value="Unassembled WGS sequence"/>
</dbReference>
<dbReference type="RefSeq" id="WP_090664404.1">
    <property type="nucleotide sequence ID" value="NZ_FMZX01000015.1"/>
</dbReference>
<evidence type="ECO:0000313" key="2">
    <source>
        <dbReference type="Proteomes" id="UP000198925"/>
    </source>
</evidence>
<proteinExistence type="predicted"/>
<sequence>MGPDTIAKKALVWLARRTKRVGQHIARHNSERRVLAERVAPGERPWILRKALHSVTLGGDRVTKKICEKTLKSFDHYVLQENGNHAFTKLFERQIGRRAEQTAFRVIVDDAGRIVTGFAITAAQAAASMTAILILDKALTDTIQGLKQVEQDYVAKHPHPEEGLAEKIADFFMSDLGNEPAGENEGLYIAKDRYRIIMECQYISLMEELQGASIGGEERQDLLLQFREGVAGNVAPYVEDQG</sequence>
<accession>A0A1G6YUZ0</accession>
<keyword evidence="2" id="KW-1185">Reference proteome</keyword>
<name>A0A1G6YUZ0_9PROT</name>
<reference evidence="1 2" key="1">
    <citation type="submission" date="2016-10" db="EMBL/GenBank/DDBJ databases">
        <authorList>
            <person name="de Groot N.N."/>
        </authorList>
    </citation>
    <scope>NUCLEOTIDE SEQUENCE [LARGE SCALE GENOMIC DNA]</scope>
    <source>
        <strain evidence="1 2">CPCC 100156</strain>
    </source>
</reference>